<dbReference type="Pfam" id="PF04055">
    <property type="entry name" value="Radical_SAM"/>
    <property type="match status" value="1"/>
</dbReference>
<evidence type="ECO:0000256" key="4">
    <source>
        <dbReference type="ARBA" id="ARBA00022679"/>
    </source>
</evidence>
<dbReference type="Gene3D" id="2.40.50.140">
    <property type="entry name" value="Nucleic acid-binding proteins"/>
    <property type="match status" value="1"/>
</dbReference>
<gene>
    <name evidence="10 14" type="primary">rimO</name>
    <name evidence="14" type="ORF">IAD16_00725</name>
</gene>
<keyword evidence="14" id="KW-0689">Ribosomal protein</keyword>
<dbReference type="EMBL" id="DVMO01000008">
    <property type="protein sequence ID" value="HIU26890.1"/>
    <property type="molecule type" value="Genomic_DNA"/>
</dbReference>
<evidence type="ECO:0000256" key="3">
    <source>
        <dbReference type="ARBA" id="ARBA00022490"/>
    </source>
</evidence>
<keyword evidence="14" id="KW-0687">Ribonucleoprotein</keyword>
<comment type="catalytic activity">
    <reaction evidence="9">
        <text>N(6)-dimethylallyladenosine(37) in tRNA + (sulfur carrier)-SH + AH2 + 2 S-adenosyl-L-methionine = 2-methylsulfanyl-N(6)-dimethylallyladenosine(37) in tRNA + (sulfur carrier)-H + 5'-deoxyadenosine + L-methionine + A + S-adenosyl-L-homocysteine + 2 H(+)</text>
        <dbReference type="Rhea" id="RHEA:37067"/>
        <dbReference type="Rhea" id="RHEA-COMP:10375"/>
        <dbReference type="Rhea" id="RHEA-COMP:10376"/>
        <dbReference type="Rhea" id="RHEA-COMP:14737"/>
        <dbReference type="Rhea" id="RHEA-COMP:14739"/>
        <dbReference type="ChEBI" id="CHEBI:13193"/>
        <dbReference type="ChEBI" id="CHEBI:15378"/>
        <dbReference type="ChEBI" id="CHEBI:17319"/>
        <dbReference type="ChEBI" id="CHEBI:17499"/>
        <dbReference type="ChEBI" id="CHEBI:29917"/>
        <dbReference type="ChEBI" id="CHEBI:57844"/>
        <dbReference type="ChEBI" id="CHEBI:57856"/>
        <dbReference type="ChEBI" id="CHEBI:59789"/>
        <dbReference type="ChEBI" id="CHEBI:64428"/>
        <dbReference type="ChEBI" id="CHEBI:74415"/>
        <dbReference type="ChEBI" id="CHEBI:74417"/>
        <dbReference type="EC" id="2.8.4.3"/>
    </reaction>
</comment>
<comment type="caution">
    <text evidence="14">The sequence shown here is derived from an EMBL/GenBank/DDBJ whole genome shotgun (WGS) entry which is preliminary data.</text>
</comment>
<feature type="binding site" evidence="10">
    <location>
        <position position="78"/>
    </location>
    <ligand>
        <name>[4Fe-4S] cluster</name>
        <dbReference type="ChEBI" id="CHEBI:49883"/>
        <label>1</label>
    </ligand>
</feature>
<protein>
    <recommendedName>
        <fullName evidence="10">Ribosomal protein uS12 methylthiotransferase RimO</fullName>
        <shortName evidence="10">uS12 MTTase</shortName>
        <shortName evidence="10">uS12 methylthiotransferase</shortName>
        <ecNumber evidence="10">2.8.4.4</ecNumber>
    </recommendedName>
    <alternativeName>
        <fullName evidence="10">Ribosomal protein uS12 (aspartate-C(3))-methylthiotransferase</fullName>
    </alternativeName>
    <alternativeName>
        <fullName evidence="10">Ribosome maturation factor RimO</fullName>
    </alternativeName>
</protein>
<name>A0A9D1I4Q8_9FIRM</name>
<comment type="similarity">
    <text evidence="10">Belongs to the methylthiotransferase family. RimO subfamily.</text>
</comment>
<dbReference type="InterPro" id="IPR007197">
    <property type="entry name" value="rSAM"/>
</dbReference>
<dbReference type="Pfam" id="PF00919">
    <property type="entry name" value="UPF0004"/>
    <property type="match status" value="1"/>
</dbReference>
<dbReference type="PROSITE" id="PS01278">
    <property type="entry name" value="MTTASE_RADICAL"/>
    <property type="match status" value="1"/>
</dbReference>
<sequence>MKIYMETMGCPKNFYDTQTAKGILSENGFDITEEIEEADIMVINTCGFINDAKKESIERIFELAQYKEDGRKLIVSGCLSERYHRDLMEEMPEADAFIGVNEYQQLPEIITEISKKTDRADYVSGCAGGLGRLPRTLDGTPYSATLKIAEGCNNRCAYCVIPDIRGTFRSKSMEDVTEEARWLAENGCKELILIAQDVTYYGYDLYGKLMLPDLLKRLCAIDGIRWIRLMYCYEDRITDQLIDVIKTEKKICDYIDIPIQHASDRILKAMRRRSTSGSIRSTINRLKEAIPDIHIRTTFITGFPGETEEDFDQLLQFAEEMEFARLGVFAYSQEENTPAGQMEEQVPEEIRAERADAVMRAQMDISLRLNRKKIGKVFEVLVEEKDDDGSYIGRTAYDAPEIDDSVIFTSERDLAPGDMVNVLIQDAFDYDLTGMEV</sequence>
<dbReference type="GO" id="GO:0046872">
    <property type="term" value="F:metal ion binding"/>
    <property type="evidence" value="ECO:0007669"/>
    <property type="project" value="UniProtKB-KW"/>
</dbReference>
<evidence type="ECO:0000313" key="14">
    <source>
        <dbReference type="EMBL" id="HIU26890.1"/>
    </source>
</evidence>
<evidence type="ECO:0000256" key="1">
    <source>
        <dbReference type="ARBA" id="ARBA00003234"/>
    </source>
</evidence>
<evidence type="ECO:0000256" key="10">
    <source>
        <dbReference type="HAMAP-Rule" id="MF_01865"/>
    </source>
</evidence>
<feature type="binding site" evidence="10">
    <location>
        <position position="159"/>
    </location>
    <ligand>
        <name>[4Fe-4S] cluster</name>
        <dbReference type="ChEBI" id="CHEBI:49883"/>
        <label>2</label>
        <note>4Fe-4S-S-AdoMet</note>
    </ligand>
</feature>
<dbReference type="NCBIfam" id="TIGR00089">
    <property type="entry name" value="MiaB/RimO family radical SAM methylthiotransferase"/>
    <property type="match status" value="1"/>
</dbReference>
<accession>A0A9D1I4Q8</accession>
<dbReference type="PROSITE" id="PS51449">
    <property type="entry name" value="MTTASE_N"/>
    <property type="match status" value="1"/>
</dbReference>
<evidence type="ECO:0000259" key="11">
    <source>
        <dbReference type="PROSITE" id="PS50926"/>
    </source>
</evidence>
<feature type="domain" description="MTTase N-terminal" evidence="12">
    <location>
        <begin position="1"/>
        <end position="115"/>
    </location>
</feature>
<dbReference type="InterPro" id="IPR005840">
    <property type="entry name" value="Ribosomal_uS12_MeSTrfase_RimO"/>
</dbReference>
<dbReference type="GO" id="GO:0051539">
    <property type="term" value="F:4 iron, 4 sulfur cluster binding"/>
    <property type="evidence" value="ECO:0007669"/>
    <property type="project" value="UniProtKB-UniRule"/>
</dbReference>
<dbReference type="GO" id="GO:0103039">
    <property type="term" value="F:protein methylthiotransferase activity"/>
    <property type="evidence" value="ECO:0007669"/>
    <property type="project" value="UniProtKB-EC"/>
</dbReference>
<evidence type="ECO:0000259" key="13">
    <source>
        <dbReference type="PROSITE" id="PS51918"/>
    </source>
</evidence>
<dbReference type="SUPFAM" id="SSF102114">
    <property type="entry name" value="Radical SAM enzymes"/>
    <property type="match status" value="1"/>
</dbReference>
<dbReference type="InterPro" id="IPR013848">
    <property type="entry name" value="Methylthiotransferase_N"/>
</dbReference>
<dbReference type="AlphaFoldDB" id="A0A9D1I4Q8"/>
<feature type="binding site" evidence="10">
    <location>
        <position position="156"/>
    </location>
    <ligand>
        <name>[4Fe-4S] cluster</name>
        <dbReference type="ChEBI" id="CHEBI:49883"/>
        <label>2</label>
        <note>4Fe-4S-S-AdoMet</note>
    </ligand>
</feature>
<evidence type="ECO:0000313" key="15">
    <source>
        <dbReference type="Proteomes" id="UP000824091"/>
    </source>
</evidence>
<dbReference type="SFLD" id="SFLDF00274">
    <property type="entry name" value="ribosomal_protein_S12_methylth"/>
    <property type="match status" value="1"/>
</dbReference>
<dbReference type="HAMAP" id="MF_01865">
    <property type="entry name" value="MTTase_RimO"/>
    <property type="match status" value="1"/>
</dbReference>
<keyword evidence="6 10" id="KW-0479">Metal-binding</keyword>
<dbReference type="PANTHER" id="PTHR43837:SF1">
    <property type="entry name" value="RIBOSOMAL PROTEIN US12 METHYLTHIOTRANSFERASE RIMO"/>
    <property type="match status" value="1"/>
</dbReference>
<dbReference type="Proteomes" id="UP000824091">
    <property type="component" value="Unassembled WGS sequence"/>
</dbReference>
<dbReference type="GO" id="GO:0005840">
    <property type="term" value="C:ribosome"/>
    <property type="evidence" value="ECO:0007669"/>
    <property type="project" value="UniProtKB-KW"/>
</dbReference>
<evidence type="ECO:0000256" key="5">
    <source>
        <dbReference type="ARBA" id="ARBA00022691"/>
    </source>
</evidence>
<keyword evidence="5 10" id="KW-0949">S-adenosyl-L-methionine</keyword>
<dbReference type="SFLD" id="SFLDG01082">
    <property type="entry name" value="B12-binding_domain_containing"/>
    <property type="match status" value="1"/>
</dbReference>
<keyword evidence="2 10" id="KW-0004">4Fe-4S</keyword>
<keyword evidence="8 10" id="KW-0411">Iron-sulfur</keyword>
<dbReference type="SMART" id="SM00729">
    <property type="entry name" value="Elp3"/>
    <property type="match status" value="1"/>
</dbReference>
<proteinExistence type="inferred from homology"/>
<feature type="domain" description="TRAM" evidence="11">
    <location>
        <begin position="371"/>
        <end position="437"/>
    </location>
</feature>
<dbReference type="InterPro" id="IPR058240">
    <property type="entry name" value="rSAM_sf"/>
</dbReference>
<dbReference type="PANTHER" id="PTHR43837">
    <property type="entry name" value="RIBOSOMAL PROTEIN S12 METHYLTHIOTRANSFERASE RIMO"/>
    <property type="match status" value="1"/>
</dbReference>
<feature type="binding site" evidence="10">
    <location>
        <position position="10"/>
    </location>
    <ligand>
        <name>[4Fe-4S] cluster</name>
        <dbReference type="ChEBI" id="CHEBI:49883"/>
        <label>1</label>
    </ligand>
</feature>
<reference evidence="14" key="1">
    <citation type="submission" date="2020-10" db="EMBL/GenBank/DDBJ databases">
        <authorList>
            <person name="Gilroy R."/>
        </authorList>
    </citation>
    <scope>NUCLEOTIDE SEQUENCE</scope>
    <source>
        <strain evidence="14">11300</strain>
    </source>
</reference>
<keyword evidence="7 10" id="KW-0408">Iron</keyword>
<comment type="function">
    <text evidence="1">Catalyzes the methylthiolation of N6-(dimethylallyl)adenosine (i(6)A), leading to the formation of 2-methylthio-N6-(dimethylallyl)adenosine (ms(2)i(6)A) at position 37 in tRNAs that read codons beginning with uridine.</text>
</comment>
<dbReference type="GO" id="GO:0035597">
    <property type="term" value="F:tRNA-2-methylthio-N(6)-dimethylallyladenosine(37) synthase activity"/>
    <property type="evidence" value="ECO:0007669"/>
    <property type="project" value="UniProtKB-EC"/>
</dbReference>
<dbReference type="PROSITE" id="PS50926">
    <property type="entry name" value="TRAM"/>
    <property type="match status" value="1"/>
</dbReference>
<dbReference type="SFLD" id="SFLDS00029">
    <property type="entry name" value="Radical_SAM"/>
    <property type="match status" value="1"/>
</dbReference>
<feature type="binding site" evidence="10">
    <location>
        <position position="152"/>
    </location>
    <ligand>
        <name>[4Fe-4S] cluster</name>
        <dbReference type="ChEBI" id="CHEBI:49883"/>
        <label>2</label>
        <note>4Fe-4S-S-AdoMet</note>
    </ligand>
</feature>
<evidence type="ECO:0000256" key="2">
    <source>
        <dbReference type="ARBA" id="ARBA00022485"/>
    </source>
</evidence>
<feature type="binding site" evidence="10">
    <location>
        <position position="46"/>
    </location>
    <ligand>
        <name>[4Fe-4S] cluster</name>
        <dbReference type="ChEBI" id="CHEBI:49883"/>
        <label>1</label>
    </ligand>
</feature>
<comment type="cofactor">
    <cofactor evidence="10">
        <name>[4Fe-4S] cluster</name>
        <dbReference type="ChEBI" id="CHEBI:49883"/>
    </cofactor>
    <text evidence="10">Binds 2 [4Fe-4S] clusters. One cluster is coordinated with 3 cysteines and an exchangeable S-adenosyl-L-methionine.</text>
</comment>
<dbReference type="FunFam" id="3.80.30.20:FF:000001">
    <property type="entry name" value="tRNA-2-methylthio-N(6)-dimethylallyladenosine synthase 2"/>
    <property type="match status" value="1"/>
</dbReference>
<organism evidence="14 15">
    <name type="scientific">Candidatus Fimisoma avicola</name>
    <dbReference type="NCBI Taxonomy" id="2840826"/>
    <lineage>
        <taxon>Bacteria</taxon>
        <taxon>Bacillati</taxon>
        <taxon>Bacillota</taxon>
        <taxon>Clostridia</taxon>
        <taxon>Eubacteriales</taxon>
        <taxon>Candidatus Fimisoma</taxon>
    </lineage>
</organism>
<dbReference type="InterPro" id="IPR006638">
    <property type="entry name" value="Elp3/MiaA/NifB-like_rSAM"/>
</dbReference>
<evidence type="ECO:0000256" key="8">
    <source>
        <dbReference type="ARBA" id="ARBA00023014"/>
    </source>
</evidence>
<dbReference type="Gene3D" id="3.40.50.12160">
    <property type="entry name" value="Methylthiotransferase, N-terminal domain"/>
    <property type="match status" value="1"/>
</dbReference>
<dbReference type="InterPro" id="IPR020612">
    <property type="entry name" value="Methylthiotransferase_CS"/>
</dbReference>
<dbReference type="Gene3D" id="3.80.30.20">
    <property type="entry name" value="tm_1862 like domain"/>
    <property type="match status" value="1"/>
</dbReference>
<dbReference type="SFLD" id="SFLDG01061">
    <property type="entry name" value="methylthiotransferase"/>
    <property type="match status" value="1"/>
</dbReference>
<dbReference type="CDD" id="cd01335">
    <property type="entry name" value="Radical_SAM"/>
    <property type="match status" value="1"/>
</dbReference>
<dbReference type="InterPro" id="IPR012340">
    <property type="entry name" value="NA-bd_OB-fold"/>
</dbReference>
<feature type="domain" description="Radical SAM core" evidence="13">
    <location>
        <begin position="138"/>
        <end position="368"/>
    </location>
</feature>
<dbReference type="InterPro" id="IPR002792">
    <property type="entry name" value="TRAM_dom"/>
</dbReference>
<evidence type="ECO:0000259" key="12">
    <source>
        <dbReference type="PROSITE" id="PS51449"/>
    </source>
</evidence>
<keyword evidence="4 10" id="KW-0808">Transferase</keyword>
<dbReference type="InterPro" id="IPR038135">
    <property type="entry name" value="Methylthiotransferase_N_sf"/>
</dbReference>
<dbReference type="Pfam" id="PF18693">
    <property type="entry name" value="TRAM_2"/>
    <property type="match status" value="1"/>
</dbReference>
<evidence type="ECO:0000256" key="6">
    <source>
        <dbReference type="ARBA" id="ARBA00022723"/>
    </source>
</evidence>
<dbReference type="EC" id="2.8.4.4" evidence="10"/>
<comment type="subcellular location">
    <subcellularLocation>
        <location evidence="10">Cytoplasm</location>
    </subcellularLocation>
</comment>
<evidence type="ECO:0000256" key="7">
    <source>
        <dbReference type="ARBA" id="ARBA00023004"/>
    </source>
</evidence>
<dbReference type="InterPro" id="IPR005839">
    <property type="entry name" value="Methylthiotransferase"/>
</dbReference>
<dbReference type="InterPro" id="IPR023404">
    <property type="entry name" value="rSAM_horseshoe"/>
</dbReference>
<reference evidence="14" key="2">
    <citation type="journal article" date="2021" name="PeerJ">
        <title>Extensive microbial diversity within the chicken gut microbiome revealed by metagenomics and culture.</title>
        <authorList>
            <person name="Gilroy R."/>
            <person name="Ravi A."/>
            <person name="Getino M."/>
            <person name="Pursley I."/>
            <person name="Horton D.L."/>
            <person name="Alikhan N.F."/>
            <person name="Baker D."/>
            <person name="Gharbi K."/>
            <person name="Hall N."/>
            <person name="Watson M."/>
            <person name="Adriaenssens E.M."/>
            <person name="Foster-Nyarko E."/>
            <person name="Jarju S."/>
            <person name="Secka A."/>
            <person name="Antonio M."/>
            <person name="Oren A."/>
            <person name="Chaudhuri R.R."/>
            <person name="La Ragione R."/>
            <person name="Hildebrand F."/>
            <person name="Pallen M.J."/>
        </authorList>
    </citation>
    <scope>NUCLEOTIDE SEQUENCE</scope>
    <source>
        <strain evidence="14">11300</strain>
    </source>
</reference>
<evidence type="ECO:0000256" key="9">
    <source>
        <dbReference type="ARBA" id="ARBA00051425"/>
    </source>
</evidence>
<dbReference type="GO" id="GO:0005829">
    <property type="term" value="C:cytosol"/>
    <property type="evidence" value="ECO:0007669"/>
    <property type="project" value="TreeGrafter"/>
</dbReference>
<dbReference type="PROSITE" id="PS51918">
    <property type="entry name" value="RADICAL_SAM"/>
    <property type="match status" value="1"/>
</dbReference>
<comment type="catalytic activity">
    <reaction evidence="10">
        <text>L-aspartate(89)-[ribosomal protein uS12]-hydrogen + (sulfur carrier)-SH + AH2 + 2 S-adenosyl-L-methionine = 3-methylsulfanyl-L-aspartate(89)-[ribosomal protein uS12]-hydrogen + (sulfur carrier)-H + 5'-deoxyadenosine + L-methionine + A + S-adenosyl-L-homocysteine + 2 H(+)</text>
        <dbReference type="Rhea" id="RHEA:37087"/>
        <dbReference type="Rhea" id="RHEA-COMP:10460"/>
        <dbReference type="Rhea" id="RHEA-COMP:10461"/>
        <dbReference type="Rhea" id="RHEA-COMP:14737"/>
        <dbReference type="Rhea" id="RHEA-COMP:14739"/>
        <dbReference type="ChEBI" id="CHEBI:13193"/>
        <dbReference type="ChEBI" id="CHEBI:15378"/>
        <dbReference type="ChEBI" id="CHEBI:17319"/>
        <dbReference type="ChEBI" id="CHEBI:17499"/>
        <dbReference type="ChEBI" id="CHEBI:29917"/>
        <dbReference type="ChEBI" id="CHEBI:29961"/>
        <dbReference type="ChEBI" id="CHEBI:57844"/>
        <dbReference type="ChEBI" id="CHEBI:57856"/>
        <dbReference type="ChEBI" id="CHEBI:59789"/>
        <dbReference type="ChEBI" id="CHEBI:64428"/>
        <dbReference type="ChEBI" id="CHEBI:73599"/>
        <dbReference type="EC" id="2.8.4.4"/>
    </reaction>
</comment>
<dbReference type="GO" id="GO:0035599">
    <property type="term" value="F:aspartic acid methylthiotransferase activity"/>
    <property type="evidence" value="ECO:0007669"/>
    <property type="project" value="TreeGrafter"/>
</dbReference>
<dbReference type="FunFam" id="3.40.50.12160:FF:000003">
    <property type="entry name" value="CDK5 regulatory subunit-associated protein 1"/>
    <property type="match status" value="1"/>
</dbReference>
<comment type="function">
    <text evidence="10">Catalyzes the methylthiolation of an aspartic acid residue of ribosomal protein uS12.</text>
</comment>
<keyword evidence="3 10" id="KW-0963">Cytoplasm</keyword>
<dbReference type="NCBIfam" id="TIGR01125">
    <property type="entry name" value="30S ribosomal protein S12 methylthiotransferase RimO"/>
    <property type="match status" value="1"/>
</dbReference>